<organism evidence="1 2">
    <name type="scientific">Eretmocerus hayati</name>
    <dbReference type="NCBI Taxonomy" id="131215"/>
    <lineage>
        <taxon>Eukaryota</taxon>
        <taxon>Metazoa</taxon>
        <taxon>Ecdysozoa</taxon>
        <taxon>Arthropoda</taxon>
        <taxon>Hexapoda</taxon>
        <taxon>Insecta</taxon>
        <taxon>Pterygota</taxon>
        <taxon>Neoptera</taxon>
        <taxon>Endopterygota</taxon>
        <taxon>Hymenoptera</taxon>
        <taxon>Apocrita</taxon>
        <taxon>Proctotrupomorpha</taxon>
        <taxon>Chalcidoidea</taxon>
        <taxon>Aphelinidae</taxon>
        <taxon>Aphelininae</taxon>
        <taxon>Eretmocerus</taxon>
    </lineage>
</organism>
<accession>A0ACC2NFD0</accession>
<comment type="caution">
    <text evidence="1">The sequence shown here is derived from an EMBL/GenBank/DDBJ whole genome shotgun (WGS) entry which is preliminary data.</text>
</comment>
<evidence type="ECO:0000313" key="1">
    <source>
        <dbReference type="EMBL" id="KAJ8669356.1"/>
    </source>
</evidence>
<dbReference type="Proteomes" id="UP001239111">
    <property type="component" value="Chromosome 3"/>
</dbReference>
<sequence length="116" mass="13002">MDSDMKAFRQSLDLIYQKRLKKEKRTRKQTQDQLDLEIKRRTKLEDALRATGATLEQIRAITDTVSIEVSRTSGEASDESPPHPSSQSLRDPPPSSQSSSSSSGSATAFWQNYQGE</sequence>
<evidence type="ECO:0000313" key="2">
    <source>
        <dbReference type="Proteomes" id="UP001239111"/>
    </source>
</evidence>
<gene>
    <name evidence="1" type="ORF">QAD02_000615</name>
</gene>
<protein>
    <submittedName>
        <fullName evidence="1">Uncharacterized protein</fullName>
    </submittedName>
</protein>
<reference evidence="1" key="1">
    <citation type="submission" date="2023-04" db="EMBL/GenBank/DDBJ databases">
        <title>A chromosome-level genome assembly of the parasitoid wasp Eretmocerus hayati.</title>
        <authorList>
            <person name="Zhong Y."/>
            <person name="Liu S."/>
            <person name="Liu Y."/>
        </authorList>
    </citation>
    <scope>NUCLEOTIDE SEQUENCE</scope>
    <source>
        <strain evidence="1">ZJU_SS_LIU_2023</strain>
    </source>
</reference>
<proteinExistence type="predicted"/>
<dbReference type="EMBL" id="CM056743">
    <property type="protein sequence ID" value="KAJ8669356.1"/>
    <property type="molecule type" value="Genomic_DNA"/>
</dbReference>
<name>A0ACC2NFD0_9HYME</name>
<keyword evidence="2" id="KW-1185">Reference proteome</keyword>